<name>A0A8T0W6J5_PANVG</name>
<reference evidence="2" key="1">
    <citation type="submission" date="2020-05" db="EMBL/GenBank/DDBJ databases">
        <title>WGS assembly of Panicum virgatum.</title>
        <authorList>
            <person name="Lovell J.T."/>
            <person name="Jenkins J."/>
            <person name="Shu S."/>
            <person name="Juenger T.E."/>
            <person name="Schmutz J."/>
        </authorList>
    </citation>
    <scope>NUCLEOTIDE SEQUENCE</scope>
    <source>
        <strain evidence="2">AP13</strain>
    </source>
</reference>
<feature type="compositionally biased region" description="Polar residues" evidence="1">
    <location>
        <begin position="60"/>
        <end position="71"/>
    </location>
</feature>
<comment type="caution">
    <text evidence="2">The sequence shown here is derived from an EMBL/GenBank/DDBJ whole genome shotgun (WGS) entry which is preliminary data.</text>
</comment>
<evidence type="ECO:0000313" key="3">
    <source>
        <dbReference type="Proteomes" id="UP000823388"/>
    </source>
</evidence>
<feature type="compositionally biased region" description="Polar residues" evidence="1">
    <location>
        <begin position="26"/>
        <end position="39"/>
    </location>
</feature>
<evidence type="ECO:0000313" key="2">
    <source>
        <dbReference type="EMBL" id="KAG2643210.1"/>
    </source>
</evidence>
<dbReference type="AlphaFoldDB" id="A0A8T0W6J5"/>
<feature type="region of interest" description="Disordered" evidence="1">
    <location>
        <begin position="26"/>
        <end position="84"/>
    </location>
</feature>
<sequence>MLAELRRIQSELRKILVREENGNIRNGLQHEMTTNQNASEMDGCTNDEDLQQRNNRHESTSMIYNGEQRINGTRDITDHEKRQTKKYEKGIRLIPYGEMVRTKKQIT</sequence>
<gene>
    <name evidence="2" type="ORF">PVAP13_2KG321802</name>
</gene>
<feature type="compositionally biased region" description="Basic and acidic residues" evidence="1">
    <location>
        <begin position="75"/>
        <end position="84"/>
    </location>
</feature>
<accession>A0A8T0W6J5</accession>
<dbReference type="Proteomes" id="UP000823388">
    <property type="component" value="Chromosome 2K"/>
</dbReference>
<proteinExistence type="predicted"/>
<keyword evidence="3" id="KW-1185">Reference proteome</keyword>
<organism evidence="2 3">
    <name type="scientific">Panicum virgatum</name>
    <name type="common">Blackwell switchgrass</name>
    <dbReference type="NCBI Taxonomy" id="38727"/>
    <lineage>
        <taxon>Eukaryota</taxon>
        <taxon>Viridiplantae</taxon>
        <taxon>Streptophyta</taxon>
        <taxon>Embryophyta</taxon>
        <taxon>Tracheophyta</taxon>
        <taxon>Spermatophyta</taxon>
        <taxon>Magnoliopsida</taxon>
        <taxon>Liliopsida</taxon>
        <taxon>Poales</taxon>
        <taxon>Poaceae</taxon>
        <taxon>PACMAD clade</taxon>
        <taxon>Panicoideae</taxon>
        <taxon>Panicodae</taxon>
        <taxon>Paniceae</taxon>
        <taxon>Panicinae</taxon>
        <taxon>Panicum</taxon>
        <taxon>Panicum sect. Hiantes</taxon>
    </lineage>
</organism>
<protein>
    <submittedName>
        <fullName evidence="2">Uncharacterized protein</fullName>
    </submittedName>
</protein>
<dbReference type="EMBL" id="CM029039">
    <property type="protein sequence ID" value="KAG2643210.1"/>
    <property type="molecule type" value="Genomic_DNA"/>
</dbReference>
<evidence type="ECO:0000256" key="1">
    <source>
        <dbReference type="SAM" id="MobiDB-lite"/>
    </source>
</evidence>